<dbReference type="Proteomes" id="UP000095230">
    <property type="component" value="Unassembled WGS sequence"/>
</dbReference>
<accession>A0A1E5IUP0</accession>
<name>A0A1E5IUP0_SHECO</name>
<evidence type="ECO:0000256" key="5">
    <source>
        <dbReference type="ARBA" id="ARBA00023014"/>
    </source>
</evidence>
<sequence length="230" mass="25112">METSKRQFLKGCGALIAGISVYTVTKSPLAENANTDASQTEVKYAMVHDENACIGCNACVEACRETNHVPDGVTRVKIERTGPFGNYPNQSYRFNRVSCQHCEAAPCVRVCPTGAAYIDKDTGIVAVNSDRCVGCQYCIAACPYQVRFINPETRTADKCDFCQQTQLSKGLQPACVLACPTQALTFGNLKDPDSALVKLLKTKPTYRAKVDLGTRPKLFHIQTIDGEVML</sequence>
<evidence type="ECO:0000256" key="1">
    <source>
        <dbReference type="ARBA" id="ARBA00022485"/>
    </source>
</evidence>
<dbReference type="CDD" id="cd10551">
    <property type="entry name" value="PsrB"/>
    <property type="match status" value="1"/>
</dbReference>
<keyword evidence="1" id="KW-0004">4Fe-4S</keyword>
<reference evidence="8 9" key="1">
    <citation type="submission" date="2016-07" db="EMBL/GenBank/DDBJ databases">
        <title>Whole-genome of two Shewanella species isolated from a digestive organ of sea cucumber Apostichopus japonicus Selenka 1867.</title>
        <authorList>
            <person name="Hong H.-H."/>
            <person name="Choi H."/>
            <person name="Cheon S."/>
            <person name="Oh J.-S."/>
            <person name="Lee H.-G."/>
            <person name="Park C."/>
        </authorList>
    </citation>
    <scope>NUCLEOTIDE SEQUENCE [LARGE SCALE GENOMIC DNA]</scope>
    <source>
        <strain evidence="8 9">CSB03KR</strain>
    </source>
</reference>
<keyword evidence="5" id="KW-0411">Iron-sulfur</keyword>
<dbReference type="EMBL" id="MCBT01000024">
    <property type="protein sequence ID" value="OEG74225.1"/>
    <property type="molecule type" value="Genomic_DNA"/>
</dbReference>
<comment type="caution">
    <text evidence="8">The sequence shown here is derived from an EMBL/GenBank/DDBJ whole genome shotgun (WGS) entry which is preliminary data.</text>
</comment>
<dbReference type="Gene3D" id="3.30.70.20">
    <property type="match status" value="2"/>
</dbReference>
<dbReference type="InterPro" id="IPR017896">
    <property type="entry name" value="4Fe4S_Fe-S-bd"/>
</dbReference>
<feature type="domain" description="4Fe-4S ferredoxin-type" evidence="6">
    <location>
        <begin position="44"/>
        <end position="73"/>
    </location>
</feature>
<evidence type="ECO:0000313" key="7">
    <source>
        <dbReference type="EMBL" id="GIU35562.1"/>
    </source>
</evidence>
<keyword evidence="10" id="KW-1185">Reference proteome</keyword>
<dbReference type="AlphaFoldDB" id="A0A1E5IUP0"/>
<dbReference type="Pfam" id="PF13247">
    <property type="entry name" value="Fer4_11"/>
    <property type="match status" value="1"/>
</dbReference>
<dbReference type="FunFam" id="3.30.70.20:FF:000014">
    <property type="entry name" value="Cytochrome c nitrite reductase, Fe-S protein"/>
    <property type="match status" value="1"/>
</dbReference>
<dbReference type="PANTHER" id="PTHR43177">
    <property type="entry name" value="PROTEIN NRFC"/>
    <property type="match status" value="1"/>
</dbReference>
<keyword evidence="3" id="KW-0677">Repeat</keyword>
<dbReference type="OrthoDB" id="9779457at2"/>
<evidence type="ECO:0000256" key="2">
    <source>
        <dbReference type="ARBA" id="ARBA00022723"/>
    </source>
</evidence>
<evidence type="ECO:0000256" key="4">
    <source>
        <dbReference type="ARBA" id="ARBA00023004"/>
    </source>
</evidence>
<dbReference type="InterPro" id="IPR050954">
    <property type="entry name" value="ET_IronSulfur_Cluster-Binding"/>
</dbReference>
<reference evidence="7 10" key="2">
    <citation type="submission" date="2021-05" db="EMBL/GenBank/DDBJ databases">
        <title>Molecular characterization for Shewanella algae harboring chromosomal blaOXA-55-like strains isolated from clinical and environment sample.</title>
        <authorList>
            <person name="Ohama Y."/>
            <person name="Aoki K."/>
            <person name="Harada S."/>
            <person name="Moriya K."/>
            <person name="Ishii Y."/>
            <person name="Tateda K."/>
        </authorList>
    </citation>
    <scope>NUCLEOTIDE SEQUENCE [LARGE SCALE GENOMIC DNA]</scope>
    <source>
        <strain evidence="7 10">MBTL60-118</strain>
    </source>
</reference>
<evidence type="ECO:0000313" key="9">
    <source>
        <dbReference type="Proteomes" id="UP000095230"/>
    </source>
</evidence>
<dbReference type="SUPFAM" id="SSF54862">
    <property type="entry name" value="4Fe-4S ferredoxins"/>
    <property type="match status" value="1"/>
</dbReference>
<evidence type="ECO:0000313" key="8">
    <source>
        <dbReference type="EMBL" id="OEG74225.1"/>
    </source>
</evidence>
<dbReference type="STRING" id="23.BEL05_01105"/>
<feature type="domain" description="4Fe-4S ferredoxin-type" evidence="6">
    <location>
        <begin position="90"/>
        <end position="121"/>
    </location>
</feature>
<evidence type="ECO:0000313" key="10">
    <source>
        <dbReference type="Proteomes" id="UP000773469"/>
    </source>
</evidence>
<proteinExistence type="predicted"/>
<keyword evidence="2" id="KW-0479">Metal-binding</keyword>
<protein>
    <submittedName>
        <fullName evidence="8">Cytochrome c nitrite reductase Fe-S protein</fullName>
    </submittedName>
</protein>
<dbReference type="Proteomes" id="UP000773469">
    <property type="component" value="Unassembled WGS sequence"/>
</dbReference>
<dbReference type="InterPro" id="IPR017900">
    <property type="entry name" value="4Fe4S_Fe_S_CS"/>
</dbReference>
<dbReference type="EMBL" id="BPEU01000002">
    <property type="protein sequence ID" value="GIU35562.1"/>
    <property type="molecule type" value="Genomic_DNA"/>
</dbReference>
<evidence type="ECO:0000256" key="3">
    <source>
        <dbReference type="ARBA" id="ARBA00022737"/>
    </source>
</evidence>
<feature type="domain" description="4Fe-4S ferredoxin-type" evidence="6">
    <location>
        <begin position="123"/>
        <end position="152"/>
    </location>
</feature>
<dbReference type="GO" id="GO:0051539">
    <property type="term" value="F:4 iron, 4 sulfur cluster binding"/>
    <property type="evidence" value="ECO:0007669"/>
    <property type="project" value="UniProtKB-KW"/>
</dbReference>
<dbReference type="Pfam" id="PF00037">
    <property type="entry name" value="Fer4"/>
    <property type="match status" value="1"/>
</dbReference>
<evidence type="ECO:0000259" key="6">
    <source>
        <dbReference type="PROSITE" id="PS51379"/>
    </source>
</evidence>
<gene>
    <name evidence="7" type="primary">nfrC</name>
    <name evidence="8" type="ORF">BEL05_01105</name>
    <name evidence="7" type="ORF">TUM3794_03450</name>
</gene>
<dbReference type="PANTHER" id="PTHR43177:SF3">
    <property type="entry name" value="PROTEIN NRFC HOMOLOG"/>
    <property type="match status" value="1"/>
</dbReference>
<organism evidence="8 9">
    <name type="scientific">Shewanella colwelliana</name>
    <name type="common">Alteromonas colwelliana</name>
    <dbReference type="NCBI Taxonomy" id="23"/>
    <lineage>
        <taxon>Bacteria</taxon>
        <taxon>Pseudomonadati</taxon>
        <taxon>Pseudomonadota</taxon>
        <taxon>Gammaproteobacteria</taxon>
        <taxon>Alteromonadales</taxon>
        <taxon>Shewanellaceae</taxon>
        <taxon>Shewanella</taxon>
    </lineage>
</organism>
<dbReference type="GO" id="GO:0046872">
    <property type="term" value="F:metal ion binding"/>
    <property type="evidence" value="ECO:0007669"/>
    <property type="project" value="UniProtKB-KW"/>
</dbReference>
<dbReference type="RefSeq" id="WP_028763747.1">
    <property type="nucleotide sequence ID" value="NZ_BPEU01000002.1"/>
</dbReference>
<dbReference type="PROSITE" id="PS51379">
    <property type="entry name" value="4FE4S_FER_2"/>
    <property type="match status" value="3"/>
</dbReference>
<keyword evidence="4" id="KW-0408">Iron</keyword>
<dbReference type="PROSITE" id="PS00198">
    <property type="entry name" value="4FE4S_FER_1"/>
    <property type="match status" value="1"/>
</dbReference>